<accession>K1QVD7</accession>
<evidence type="ECO:0000256" key="3">
    <source>
        <dbReference type="ARBA" id="ARBA00022989"/>
    </source>
</evidence>
<dbReference type="InterPro" id="IPR036734">
    <property type="entry name" value="Neur_chan_lig-bd_sf"/>
</dbReference>
<feature type="transmembrane region" description="Helical" evidence="6">
    <location>
        <begin position="185"/>
        <end position="209"/>
    </location>
</feature>
<feature type="region of interest" description="Disordered" evidence="5">
    <location>
        <begin position="540"/>
        <end position="1062"/>
    </location>
</feature>
<dbReference type="GO" id="GO:0006302">
    <property type="term" value="P:double-strand break repair"/>
    <property type="evidence" value="ECO:0007669"/>
    <property type="project" value="InterPro"/>
</dbReference>
<sequence length="1062" mass="120894">MTGKTTVRFTFQIVNIVEFDERNGKLSITGFFFLQWNDYRMTWDPDRYNATTSVMFVTEDVWTPNIILSSAHSDFRGLGVKELPIRFDNTGNSYWYPADVFKTACTPDIYYYPYDTQICDIFFSFWGYGVNEVSFQPFIDEVNRYVYTEHGLWNLTESSVGAIEDARANLIFLYIQLKLTRMPEFYLINMILPVMTIGMLNILVFLLPAESGERVGFSITVLLAIAVFQTIASEKLPAISRPQVSLLCIKLLIDLCLSVLVTTLAIVSLYFYDMSDSRKVPDCLRAICKVILCKKCEKDKEKDKEGYQEEETYKIYQIIDGQQITASISISDNHSSNDEGSKCTDITWVDIGRCSDIHRHVTSSRISGLIYEETRGVLKFFNICAYNAQNALKLSTLILFVHKNTNEYLIGDKSYLSSLSFHFSDSLKPANIATVVMTSIKLKPDEGDLIEVPVGKTVIGRGAFLNVVDKRVSRNHGILELEDGKLYLTPTHSNPCFLRKDGGIVPMIKDQKKLMENDETFGLLRDRLFFKVMYDVPNGTTKSEEKEMSDVEEPSEHNGEEKSKKPKETLDVKEEEKDILSSPAKKKRVLPNWMVEMAGSSATKASKAPKASSKTPSKPAAPPKKKKVESDNDWDEEESEEEVKPKSKSRGRPTKIEKPKREAKKSKYAESSGEEEQSEESEEEEEEEVKPKKGRGRRNDQGSNKRGRPSRSAACKRGSYVDDFVAPDDMSEPEEEEEDDSDKNQDSDFQISGLEESGSDWEMSQRSKRQKPTRQGTRKSARQGRKKRYTSDFSDEDDEEYVPRPTKRRASMSANKKFKSYKRDDDNEEDSEDEKPSKKSPKKGRGRGTPAKGRRRRNVSESEEEESEEEEEESEEEVKKKSKKKKQSSEEEEEESEEEKPKKKKTKAESESEEETSSKEKKDAKPAGKKRRRPCQFGKKCYRKNPVHFKDYCHPGDESYEASDEDKGSNQYGSDSYRISPGHGSLFSHAMKLSSQSAKKASKVSTGDDDDGLPNTYDYNDSFIDDDVDSNSSIADPEGEDSDYVPEDSQDLRDLRKEAGKI</sequence>
<evidence type="ECO:0000256" key="5">
    <source>
        <dbReference type="SAM" id="MobiDB-lite"/>
    </source>
</evidence>
<feature type="compositionally biased region" description="Low complexity" evidence="5">
    <location>
        <begin position="990"/>
        <end position="1005"/>
    </location>
</feature>
<evidence type="ECO:0000256" key="4">
    <source>
        <dbReference type="ARBA" id="ARBA00023136"/>
    </source>
</evidence>
<dbReference type="SUPFAM" id="SSF49879">
    <property type="entry name" value="SMAD/FHA domain"/>
    <property type="match status" value="1"/>
</dbReference>
<feature type="compositionally biased region" description="Acidic residues" evidence="5">
    <location>
        <begin position="1037"/>
        <end position="1049"/>
    </location>
</feature>
<dbReference type="GO" id="GO:0003906">
    <property type="term" value="F:DNA-(apurinic or apyrimidinic site) endonuclease activity"/>
    <property type="evidence" value="ECO:0007669"/>
    <property type="project" value="InterPro"/>
</dbReference>
<feature type="compositionally biased region" description="Acidic residues" evidence="5">
    <location>
        <begin position="725"/>
        <end position="741"/>
    </location>
</feature>
<feature type="compositionally biased region" description="Basic and acidic residues" evidence="5">
    <location>
        <begin position="654"/>
        <end position="668"/>
    </location>
</feature>
<evidence type="ECO:0000256" key="6">
    <source>
        <dbReference type="SAM" id="Phobius"/>
    </source>
</evidence>
<comment type="subcellular location">
    <subcellularLocation>
        <location evidence="1">Membrane</location>
        <topology evidence="1">Multi-pass membrane protein</topology>
    </subcellularLocation>
</comment>
<gene>
    <name evidence="10" type="ORF">CGI_10016138</name>
</gene>
<feature type="domain" description="Neurotransmitter-gated ion-channel ligand-binding" evidence="7">
    <location>
        <begin position="4"/>
        <end position="181"/>
    </location>
</feature>
<feature type="compositionally biased region" description="Acidic residues" evidence="5">
    <location>
        <begin position="861"/>
        <end position="876"/>
    </location>
</feature>
<dbReference type="SUPFAM" id="SSF63712">
    <property type="entry name" value="Nicotinic receptor ligand binding domain-like"/>
    <property type="match status" value="1"/>
</dbReference>
<dbReference type="InterPro" id="IPR006202">
    <property type="entry name" value="Neur_chan_lig-bd"/>
</dbReference>
<feature type="compositionally biased region" description="Basic and acidic residues" evidence="5">
    <location>
        <begin position="948"/>
        <end position="957"/>
    </location>
</feature>
<keyword evidence="10" id="KW-0675">Receptor</keyword>
<dbReference type="GO" id="GO:0016020">
    <property type="term" value="C:membrane"/>
    <property type="evidence" value="ECO:0007669"/>
    <property type="project" value="UniProtKB-SubCell"/>
</dbReference>
<feature type="domain" description="Neurotransmitter-gated ion-channel transmembrane" evidence="8">
    <location>
        <begin position="190"/>
        <end position="319"/>
    </location>
</feature>
<dbReference type="Pfam" id="PF10283">
    <property type="entry name" value="zf-CCHH"/>
    <property type="match status" value="1"/>
</dbReference>
<protein>
    <submittedName>
        <fullName evidence="10">Neuronal acetylcholine receptor subunit non-alpha-2</fullName>
    </submittedName>
</protein>
<dbReference type="HOGENOM" id="CLU_289070_0_0_1"/>
<feature type="compositionally biased region" description="Basic residues" evidence="5">
    <location>
        <begin position="927"/>
        <end position="947"/>
    </location>
</feature>
<evidence type="ECO:0000259" key="8">
    <source>
        <dbReference type="Pfam" id="PF02932"/>
    </source>
</evidence>
<dbReference type="InterPro" id="IPR019406">
    <property type="entry name" value="APLF_PBZ"/>
</dbReference>
<dbReference type="Pfam" id="PF02932">
    <property type="entry name" value="Neur_chan_memb"/>
    <property type="match status" value="1"/>
</dbReference>
<feature type="compositionally biased region" description="Basic residues" evidence="5">
    <location>
        <begin position="838"/>
        <end position="857"/>
    </location>
</feature>
<dbReference type="InParanoid" id="K1QVD7"/>
<dbReference type="Gene3D" id="2.70.170.10">
    <property type="entry name" value="Neurotransmitter-gated ion-channel ligand-binding domain"/>
    <property type="match status" value="1"/>
</dbReference>
<feature type="compositionally biased region" description="Low complexity" evidence="5">
    <location>
        <begin position="600"/>
        <end position="618"/>
    </location>
</feature>
<dbReference type="GO" id="GO:0005230">
    <property type="term" value="F:extracellular ligand-gated monoatomic ion channel activity"/>
    <property type="evidence" value="ECO:0007669"/>
    <property type="project" value="InterPro"/>
</dbReference>
<feature type="domain" description="PBZ-type" evidence="9">
    <location>
        <begin position="932"/>
        <end position="957"/>
    </location>
</feature>
<dbReference type="SUPFAM" id="SSF90112">
    <property type="entry name" value="Neurotransmitter-gated ion-channel transmembrane pore"/>
    <property type="match status" value="1"/>
</dbReference>
<evidence type="ECO:0000256" key="1">
    <source>
        <dbReference type="ARBA" id="ARBA00004141"/>
    </source>
</evidence>
<feature type="compositionally biased region" description="Basic residues" evidence="5">
    <location>
        <begin position="766"/>
        <end position="788"/>
    </location>
</feature>
<dbReference type="Pfam" id="PF02931">
    <property type="entry name" value="Neur_chan_LBD"/>
    <property type="match status" value="1"/>
</dbReference>
<feature type="compositionally biased region" description="Basic residues" evidence="5">
    <location>
        <begin position="805"/>
        <end position="820"/>
    </location>
</feature>
<dbReference type="GO" id="GO:0008408">
    <property type="term" value="F:3'-5' exonuclease activity"/>
    <property type="evidence" value="ECO:0007669"/>
    <property type="project" value="InterPro"/>
</dbReference>
<name>K1QVD7_MAGGI</name>
<keyword evidence="3 6" id="KW-1133">Transmembrane helix</keyword>
<feature type="compositionally biased region" description="Basic and acidic residues" evidence="5">
    <location>
        <begin position="1050"/>
        <end position="1062"/>
    </location>
</feature>
<feature type="compositionally biased region" description="Basic and acidic residues" evidence="5">
    <location>
        <begin position="542"/>
        <end position="579"/>
    </location>
</feature>
<dbReference type="InterPro" id="IPR038050">
    <property type="entry name" value="Neuro_actylchol_rec"/>
</dbReference>
<dbReference type="InterPro" id="IPR039253">
    <property type="entry name" value="APLF"/>
</dbReference>
<keyword evidence="4 6" id="KW-0472">Membrane</keyword>
<reference evidence="10" key="1">
    <citation type="journal article" date="2012" name="Nature">
        <title>The oyster genome reveals stress adaptation and complexity of shell formation.</title>
        <authorList>
            <person name="Zhang G."/>
            <person name="Fang X."/>
            <person name="Guo X."/>
            <person name="Li L."/>
            <person name="Luo R."/>
            <person name="Xu F."/>
            <person name="Yang P."/>
            <person name="Zhang L."/>
            <person name="Wang X."/>
            <person name="Qi H."/>
            <person name="Xiong Z."/>
            <person name="Que H."/>
            <person name="Xie Y."/>
            <person name="Holland P.W."/>
            <person name="Paps J."/>
            <person name="Zhu Y."/>
            <person name="Wu F."/>
            <person name="Chen Y."/>
            <person name="Wang J."/>
            <person name="Peng C."/>
            <person name="Meng J."/>
            <person name="Yang L."/>
            <person name="Liu J."/>
            <person name="Wen B."/>
            <person name="Zhang N."/>
            <person name="Huang Z."/>
            <person name="Zhu Q."/>
            <person name="Feng Y."/>
            <person name="Mount A."/>
            <person name="Hedgecock D."/>
            <person name="Xu Z."/>
            <person name="Liu Y."/>
            <person name="Domazet-Loso T."/>
            <person name="Du Y."/>
            <person name="Sun X."/>
            <person name="Zhang S."/>
            <person name="Liu B."/>
            <person name="Cheng P."/>
            <person name="Jiang X."/>
            <person name="Li J."/>
            <person name="Fan D."/>
            <person name="Wang W."/>
            <person name="Fu W."/>
            <person name="Wang T."/>
            <person name="Wang B."/>
            <person name="Zhang J."/>
            <person name="Peng Z."/>
            <person name="Li Y."/>
            <person name="Li N."/>
            <person name="Wang J."/>
            <person name="Chen M."/>
            <person name="He Y."/>
            <person name="Tan F."/>
            <person name="Song X."/>
            <person name="Zheng Q."/>
            <person name="Huang R."/>
            <person name="Yang H."/>
            <person name="Du X."/>
            <person name="Chen L."/>
            <person name="Yang M."/>
            <person name="Gaffney P.M."/>
            <person name="Wang S."/>
            <person name="Luo L."/>
            <person name="She Z."/>
            <person name="Ming Y."/>
            <person name="Huang W."/>
            <person name="Zhang S."/>
            <person name="Huang B."/>
            <person name="Zhang Y."/>
            <person name="Qu T."/>
            <person name="Ni P."/>
            <person name="Miao G."/>
            <person name="Wang J."/>
            <person name="Wang Q."/>
            <person name="Steinberg C.E."/>
            <person name="Wang H."/>
            <person name="Li N."/>
            <person name="Qian L."/>
            <person name="Zhang G."/>
            <person name="Li Y."/>
            <person name="Yang H."/>
            <person name="Liu X."/>
            <person name="Wang J."/>
            <person name="Yin Y."/>
            <person name="Wang J."/>
        </authorList>
    </citation>
    <scope>NUCLEOTIDE SEQUENCE [LARGE SCALE GENOMIC DNA]</scope>
    <source>
        <strain evidence="10">05x7-T-G4-1.051#20</strain>
    </source>
</reference>
<evidence type="ECO:0000313" key="10">
    <source>
        <dbReference type="EMBL" id="EKC35209.1"/>
    </source>
</evidence>
<dbReference type="CDD" id="cd18989">
    <property type="entry name" value="LGIC_ECD_cation"/>
    <property type="match status" value="1"/>
</dbReference>
<keyword evidence="2 6" id="KW-0812">Transmembrane</keyword>
<dbReference type="GO" id="GO:0005634">
    <property type="term" value="C:nucleus"/>
    <property type="evidence" value="ECO:0007669"/>
    <property type="project" value="TreeGrafter"/>
</dbReference>
<proteinExistence type="predicted"/>
<evidence type="ECO:0000259" key="7">
    <source>
        <dbReference type="Pfam" id="PF02931"/>
    </source>
</evidence>
<evidence type="ECO:0000259" key="9">
    <source>
        <dbReference type="Pfam" id="PF10283"/>
    </source>
</evidence>
<dbReference type="PANTHER" id="PTHR21315:SF2">
    <property type="entry name" value="APRATAXIN AND PNK-LIKE FACTOR"/>
    <property type="match status" value="1"/>
</dbReference>
<dbReference type="AlphaFoldDB" id="K1QVD7"/>
<evidence type="ECO:0000256" key="2">
    <source>
        <dbReference type="ARBA" id="ARBA00022692"/>
    </source>
</evidence>
<feature type="transmembrane region" description="Helical" evidence="6">
    <location>
        <begin position="215"/>
        <end position="232"/>
    </location>
</feature>
<dbReference type="Gene3D" id="2.60.200.20">
    <property type="match status" value="1"/>
</dbReference>
<dbReference type="GO" id="GO:0004888">
    <property type="term" value="F:transmembrane signaling receptor activity"/>
    <property type="evidence" value="ECO:0007669"/>
    <property type="project" value="InterPro"/>
</dbReference>
<dbReference type="InterPro" id="IPR006201">
    <property type="entry name" value="Neur_channel"/>
</dbReference>
<dbReference type="CDD" id="cd19051">
    <property type="entry name" value="LGIC_TM_cation"/>
    <property type="match status" value="1"/>
</dbReference>
<feature type="compositionally biased region" description="Acidic residues" evidence="5">
    <location>
        <begin position="672"/>
        <end position="688"/>
    </location>
</feature>
<dbReference type="EMBL" id="JH817194">
    <property type="protein sequence ID" value="EKC35209.1"/>
    <property type="molecule type" value="Genomic_DNA"/>
</dbReference>
<dbReference type="PANTHER" id="PTHR21315">
    <property type="entry name" value="APRATAXIN AND PNK-LIKE FACTOR-RELATED"/>
    <property type="match status" value="1"/>
</dbReference>
<dbReference type="Gene3D" id="1.20.58.390">
    <property type="entry name" value="Neurotransmitter-gated ion-channel transmembrane domain"/>
    <property type="match status" value="1"/>
</dbReference>
<feature type="transmembrane region" description="Helical" evidence="6">
    <location>
        <begin position="244"/>
        <end position="272"/>
    </location>
</feature>
<feature type="compositionally biased region" description="Acidic residues" evidence="5">
    <location>
        <begin position="631"/>
        <end position="641"/>
    </location>
</feature>
<dbReference type="InterPro" id="IPR006029">
    <property type="entry name" value="Neurotrans-gated_channel_TM"/>
</dbReference>
<dbReference type="PRINTS" id="PR00252">
    <property type="entry name" value="NRIONCHANNEL"/>
</dbReference>
<feature type="compositionally biased region" description="Basic and acidic residues" evidence="5">
    <location>
        <begin position="916"/>
        <end position="926"/>
    </location>
</feature>
<dbReference type="InterPro" id="IPR036719">
    <property type="entry name" value="Neuro-gated_channel_TM_sf"/>
</dbReference>
<dbReference type="GO" id="GO:0035861">
    <property type="term" value="C:site of double-strand break"/>
    <property type="evidence" value="ECO:0007669"/>
    <property type="project" value="TreeGrafter"/>
</dbReference>
<organism evidence="10">
    <name type="scientific">Magallana gigas</name>
    <name type="common">Pacific oyster</name>
    <name type="synonym">Crassostrea gigas</name>
    <dbReference type="NCBI Taxonomy" id="29159"/>
    <lineage>
        <taxon>Eukaryota</taxon>
        <taxon>Metazoa</taxon>
        <taxon>Spiralia</taxon>
        <taxon>Lophotrochozoa</taxon>
        <taxon>Mollusca</taxon>
        <taxon>Bivalvia</taxon>
        <taxon>Autobranchia</taxon>
        <taxon>Pteriomorphia</taxon>
        <taxon>Ostreida</taxon>
        <taxon>Ostreoidea</taxon>
        <taxon>Ostreidae</taxon>
        <taxon>Magallana</taxon>
    </lineage>
</organism>
<dbReference type="InterPro" id="IPR008984">
    <property type="entry name" value="SMAD_FHA_dom_sf"/>
</dbReference>